<protein>
    <submittedName>
        <fullName evidence="2">Uncharacterized protein</fullName>
    </submittedName>
</protein>
<keyword evidence="3" id="KW-1185">Reference proteome</keyword>
<dbReference type="EMBL" id="ML977716">
    <property type="protein sequence ID" value="KAF1993273.1"/>
    <property type="molecule type" value="Genomic_DNA"/>
</dbReference>
<evidence type="ECO:0000256" key="1">
    <source>
        <dbReference type="SAM" id="MobiDB-lite"/>
    </source>
</evidence>
<dbReference type="OrthoDB" id="5413892at2759"/>
<accession>A0A6A5VUS4</accession>
<dbReference type="Proteomes" id="UP000799779">
    <property type="component" value="Unassembled WGS sequence"/>
</dbReference>
<name>A0A6A5VUS4_9PLEO</name>
<dbReference type="AlphaFoldDB" id="A0A6A5VUS4"/>
<gene>
    <name evidence="2" type="ORF">P154DRAFT_582993</name>
</gene>
<proteinExistence type="predicted"/>
<feature type="region of interest" description="Disordered" evidence="1">
    <location>
        <begin position="1"/>
        <end position="29"/>
    </location>
</feature>
<evidence type="ECO:0000313" key="3">
    <source>
        <dbReference type="Proteomes" id="UP000799779"/>
    </source>
</evidence>
<reference evidence="2" key="1">
    <citation type="journal article" date="2020" name="Stud. Mycol.">
        <title>101 Dothideomycetes genomes: a test case for predicting lifestyles and emergence of pathogens.</title>
        <authorList>
            <person name="Haridas S."/>
            <person name="Albert R."/>
            <person name="Binder M."/>
            <person name="Bloem J."/>
            <person name="Labutti K."/>
            <person name="Salamov A."/>
            <person name="Andreopoulos B."/>
            <person name="Baker S."/>
            <person name="Barry K."/>
            <person name="Bills G."/>
            <person name="Bluhm B."/>
            <person name="Cannon C."/>
            <person name="Castanera R."/>
            <person name="Culley D."/>
            <person name="Daum C."/>
            <person name="Ezra D."/>
            <person name="Gonzalez J."/>
            <person name="Henrissat B."/>
            <person name="Kuo A."/>
            <person name="Liang C."/>
            <person name="Lipzen A."/>
            <person name="Lutzoni F."/>
            <person name="Magnuson J."/>
            <person name="Mondo S."/>
            <person name="Nolan M."/>
            <person name="Ohm R."/>
            <person name="Pangilinan J."/>
            <person name="Park H.-J."/>
            <person name="Ramirez L."/>
            <person name="Alfaro M."/>
            <person name="Sun H."/>
            <person name="Tritt A."/>
            <person name="Yoshinaga Y."/>
            <person name="Zwiers L.-H."/>
            <person name="Turgeon B."/>
            <person name="Goodwin S."/>
            <person name="Spatafora J."/>
            <person name="Crous P."/>
            <person name="Grigoriev I."/>
        </authorList>
    </citation>
    <scope>NUCLEOTIDE SEQUENCE</scope>
    <source>
        <strain evidence="2">CBS 123094</strain>
    </source>
</reference>
<sequence>MERSVKPTAKTDISTPLIRPSIPPSPHRHHQHLARTWNKVARDYNSNITDAEAPLAPLVHPDTNKTIKDFPFHAESVNSLPDVELDRLLVALKCAPPAARNNKIRVLWTLFGLVLEEEEEEEKA</sequence>
<organism evidence="2 3">
    <name type="scientific">Amniculicola lignicola CBS 123094</name>
    <dbReference type="NCBI Taxonomy" id="1392246"/>
    <lineage>
        <taxon>Eukaryota</taxon>
        <taxon>Fungi</taxon>
        <taxon>Dikarya</taxon>
        <taxon>Ascomycota</taxon>
        <taxon>Pezizomycotina</taxon>
        <taxon>Dothideomycetes</taxon>
        <taxon>Pleosporomycetidae</taxon>
        <taxon>Pleosporales</taxon>
        <taxon>Amniculicolaceae</taxon>
        <taxon>Amniculicola</taxon>
    </lineage>
</organism>
<evidence type="ECO:0000313" key="2">
    <source>
        <dbReference type="EMBL" id="KAF1993273.1"/>
    </source>
</evidence>